<keyword evidence="3" id="KW-1185">Reference proteome</keyword>
<comment type="caution">
    <text evidence="2">The sequence shown here is derived from an EMBL/GenBank/DDBJ whole genome shotgun (WGS) entry which is preliminary data.</text>
</comment>
<dbReference type="EMBL" id="JACDUU010000007">
    <property type="protein sequence ID" value="MBA2872481.1"/>
    <property type="molecule type" value="Genomic_DNA"/>
</dbReference>
<keyword evidence="1" id="KW-1133">Transmembrane helix</keyword>
<evidence type="ECO:0000313" key="2">
    <source>
        <dbReference type="EMBL" id="MBA2872481.1"/>
    </source>
</evidence>
<sequence length="176" mass="20538">MKKRTVILWLLLFAIIAYGAVRSGFFMNMGFAGRYNGMPMMDMPPHHGHGAFEHHRFAFHHGPHRGGMMPPNGWMMFGFIPLLFQLAMIMTGWGIWKTANRSRAWKWTGLAFMIIGFVALLPKILLIPFALFATYVMYKQTKRPVFNEELPSLTTPIMQQRDFLDEWEKKIQKEEE</sequence>
<reference evidence="2 3" key="1">
    <citation type="submission" date="2020-07" db="EMBL/GenBank/DDBJ databases">
        <title>Genomic Encyclopedia of Type Strains, Phase IV (KMG-IV): sequencing the most valuable type-strain genomes for metagenomic binning, comparative biology and taxonomic classification.</title>
        <authorList>
            <person name="Goeker M."/>
        </authorList>
    </citation>
    <scope>NUCLEOTIDE SEQUENCE [LARGE SCALE GENOMIC DNA]</scope>
    <source>
        <strain evidence="2 3">DSM 25220</strain>
    </source>
</reference>
<accession>A0A7W0BVK2</accession>
<keyword evidence="1" id="KW-0472">Membrane</keyword>
<dbReference type="RefSeq" id="WP_181538249.1">
    <property type="nucleotide sequence ID" value="NZ_JACDUU010000007.1"/>
</dbReference>
<gene>
    <name evidence="2" type="ORF">HNQ85_002792</name>
</gene>
<keyword evidence="1" id="KW-0812">Transmembrane</keyword>
<protein>
    <submittedName>
        <fullName evidence="2">Uncharacterized protein</fullName>
    </submittedName>
</protein>
<evidence type="ECO:0000313" key="3">
    <source>
        <dbReference type="Proteomes" id="UP000580891"/>
    </source>
</evidence>
<evidence type="ECO:0000256" key="1">
    <source>
        <dbReference type="SAM" id="Phobius"/>
    </source>
</evidence>
<dbReference type="Proteomes" id="UP000580891">
    <property type="component" value="Unassembled WGS sequence"/>
</dbReference>
<dbReference type="AlphaFoldDB" id="A0A7W0BVK2"/>
<name>A0A7W0BVK2_9BACL</name>
<proteinExistence type="predicted"/>
<feature type="transmembrane region" description="Helical" evidence="1">
    <location>
        <begin position="74"/>
        <end position="96"/>
    </location>
</feature>
<feature type="transmembrane region" description="Helical" evidence="1">
    <location>
        <begin position="108"/>
        <end position="138"/>
    </location>
</feature>
<organism evidence="2 3">
    <name type="scientific">[Anoxybacillus] calidus</name>
    <dbReference type="NCBI Taxonomy" id="575178"/>
    <lineage>
        <taxon>Bacteria</taxon>
        <taxon>Bacillati</taxon>
        <taxon>Bacillota</taxon>
        <taxon>Bacilli</taxon>
        <taxon>Bacillales</taxon>
        <taxon>Anoxybacillaceae</taxon>
        <taxon>Paranoxybacillus</taxon>
    </lineage>
</organism>